<dbReference type="OrthoDB" id="5376287at2759"/>
<evidence type="ECO:0000313" key="2">
    <source>
        <dbReference type="Proteomes" id="UP000009882"/>
    </source>
</evidence>
<keyword evidence="2" id="KW-1185">Reference proteome</keyword>
<dbReference type="OMA" id="YMFIAQG"/>
<dbReference type="STRING" id="1170229.K9FQA0"/>
<dbReference type="AlphaFoldDB" id="K9FQA0"/>
<dbReference type="InParanoid" id="K9FQA0"/>
<accession>K9FQA0</accession>
<sequence length="249" mass="28386">MFERVSMLIMGHPQFETQDDFGIGDGIPPIPEWQFDSTVLDDQLFDLSNIEVEYAVKNVLSRLRSIFHRVRNMPFQATQLHDLTCFVIHRLLLSAPATTISLPSPITESIRCGVIIYMFIAQGPTYYSHAVILNTIMIRFMENLEHLTSISRVYDSLDVWFAAVGMVASAGTPHHRWFMSRAREIAVALNLENFDVILFHIKSVLWLEKPQSEDLVRSHWDNIFSLTDQAVLSDLSISVSPISSSVEFI</sequence>
<dbReference type="eggNOG" id="ENOG502T2R8">
    <property type="taxonomic scope" value="Eukaryota"/>
</dbReference>
<gene>
    <name evidence="1" type="ORF">PDIG_86790</name>
</gene>
<dbReference type="HOGENOM" id="CLU_1116058_0_0_1"/>
<reference evidence="2" key="1">
    <citation type="journal article" date="2012" name="BMC Genomics">
        <title>Genome sequence of the necrotrophic fungus Penicillium digitatum, the main postharvest pathogen of citrus.</title>
        <authorList>
            <person name="Marcet-Houben M."/>
            <person name="Ballester A.-R."/>
            <person name="de la Fuente B."/>
            <person name="Harries E."/>
            <person name="Marcos J.F."/>
            <person name="Gonzalez-Candelas L."/>
            <person name="Gabaldon T."/>
        </authorList>
    </citation>
    <scope>NUCLEOTIDE SEQUENCE [LARGE SCALE GENOMIC DNA]</scope>
    <source>
        <strain evidence="2">PHI26 / CECT 20796</strain>
    </source>
</reference>
<name>K9FQA0_PEND2</name>
<comment type="caution">
    <text evidence="1">The sequence shown here is derived from an EMBL/GenBank/DDBJ whole genome shotgun (WGS) entry which is preliminary data.</text>
</comment>
<proteinExistence type="predicted"/>
<evidence type="ECO:0000313" key="1">
    <source>
        <dbReference type="EMBL" id="EKV04878.1"/>
    </source>
</evidence>
<protein>
    <recommendedName>
        <fullName evidence="3">C6 transcription factor</fullName>
    </recommendedName>
</protein>
<dbReference type="Proteomes" id="UP000009882">
    <property type="component" value="Unassembled WGS sequence"/>
</dbReference>
<organism evidence="1 2">
    <name type="scientific">Penicillium digitatum (strain PHI26 / CECT 20796)</name>
    <name type="common">Green mold</name>
    <dbReference type="NCBI Taxonomy" id="1170229"/>
    <lineage>
        <taxon>Eukaryota</taxon>
        <taxon>Fungi</taxon>
        <taxon>Dikarya</taxon>
        <taxon>Ascomycota</taxon>
        <taxon>Pezizomycotina</taxon>
        <taxon>Eurotiomycetes</taxon>
        <taxon>Eurotiomycetidae</taxon>
        <taxon>Eurotiales</taxon>
        <taxon>Aspergillaceae</taxon>
        <taxon>Penicillium</taxon>
    </lineage>
</organism>
<evidence type="ECO:0008006" key="3">
    <source>
        <dbReference type="Google" id="ProtNLM"/>
    </source>
</evidence>
<dbReference type="EMBL" id="AKCT01000319">
    <property type="protein sequence ID" value="EKV04878.1"/>
    <property type="molecule type" value="Genomic_DNA"/>
</dbReference>